<reference evidence="2" key="1">
    <citation type="journal article" date="2014" name="Front. Microbiol.">
        <title>High frequency of phylogenetically diverse reductive dehalogenase-homologous genes in deep subseafloor sedimentary metagenomes.</title>
        <authorList>
            <person name="Kawai M."/>
            <person name="Futagami T."/>
            <person name="Toyoda A."/>
            <person name="Takaki Y."/>
            <person name="Nishi S."/>
            <person name="Hori S."/>
            <person name="Arai W."/>
            <person name="Tsubouchi T."/>
            <person name="Morono Y."/>
            <person name="Uchiyama I."/>
            <person name="Ito T."/>
            <person name="Fujiyama A."/>
            <person name="Inagaki F."/>
            <person name="Takami H."/>
        </authorList>
    </citation>
    <scope>NUCLEOTIDE SEQUENCE</scope>
    <source>
        <strain evidence="2">Expedition CK06-06</strain>
    </source>
</reference>
<feature type="region of interest" description="Disordered" evidence="1">
    <location>
        <begin position="1"/>
        <end position="21"/>
    </location>
</feature>
<dbReference type="EMBL" id="BARU01008282">
    <property type="protein sequence ID" value="GAH39176.1"/>
    <property type="molecule type" value="Genomic_DNA"/>
</dbReference>
<evidence type="ECO:0000256" key="1">
    <source>
        <dbReference type="SAM" id="MobiDB-lite"/>
    </source>
</evidence>
<comment type="caution">
    <text evidence="2">The sequence shown here is derived from an EMBL/GenBank/DDBJ whole genome shotgun (WGS) entry which is preliminary data.</text>
</comment>
<feature type="non-terminal residue" evidence="2">
    <location>
        <position position="43"/>
    </location>
</feature>
<evidence type="ECO:0000313" key="2">
    <source>
        <dbReference type="EMBL" id="GAH39176.1"/>
    </source>
</evidence>
<name>X1F0M4_9ZZZZ</name>
<gene>
    <name evidence="2" type="ORF">S03H2_16225</name>
</gene>
<organism evidence="2">
    <name type="scientific">marine sediment metagenome</name>
    <dbReference type="NCBI Taxonomy" id="412755"/>
    <lineage>
        <taxon>unclassified sequences</taxon>
        <taxon>metagenomes</taxon>
        <taxon>ecological metagenomes</taxon>
    </lineage>
</organism>
<dbReference type="AlphaFoldDB" id="X1F0M4"/>
<accession>X1F0M4</accession>
<protein>
    <submittedName>
        <fullName evidence="2">Uncharacterized protein</fullName>
    </submittedName>
</protein>
<proteinExistence type="predicted"/>
<sequence>MQNKANFRKSQMNVNPSNTTDYENIVNWTLGENEPKTNPIKAN</sequence>